<dbReference type="AlphaFoldDB" id="A0A9P7EGI9"/>
<dbReference type="EMBL" id="JABBWG010000008">
    <property type="protein sequence ID" value="KAG1820214.1"/>
    <property type="molecule type" value="Genomic_DNA"/>
</dbReference>
<evidence type="ECO:0000313" key="1">
    <source>
        <dbReference type="EMBL" id="KAG1820214.1"/>
    </source>
</evidence>
<name>A0A9P7EGI9_9AGAM</name>
<protein>
    <submittedName>
        <fullName evidence="1">Uncharacterized protein</fullName>
    </submittedName>
</protein>
<evidence type="ECO:0000313" key="2">
    <source>
        <dbReference type="Proteomes" id="UP000807769"/>
    </source>
</evidence>
<gene>
    <name evidence="1" type="ORF">BJ212DRAFT_1478355</name>
</gene>
<comment type="caution">
    <text evidence="1">The sequence shown here is derived from an EMBL/GenBank/DDBJ whole genome shotgun (WGS) entry which is preliminary data.</text>
</comment>
<reference evidence="1" key="1">
    <citation type="journal article" date="2020" name="New Phytol.">
        <title>Comparative genomics reveals dynamic genome evolution in host specialist ectomycorrhizal fungi.</title>
        <authorList>
            <person name="Lofgren L.A."/>
            <person name="Nguyen N.H."/>
            <person name="Vilgalys R."/>
            <person name="Ruytinx J."/>
            <person name="Liao H.L."/>
            <person name="Branco S."/>
            <person name="Kuo A."/>
            <person name="LaButti K."/>
            <person name="Lipzen A."/>
            <person name="Andreopoulos W."/>
            <person name="Pangilinan J."/>
            <person name="Riley R."/>
            <person name="Hundley H."/>
            <person name="Na H."/>
            <person name="Barry K."/>
            <person name="Grigoriev I.V."/>
            <person name="Stajich J.E."/>
            <person name="Kennedy P.G."/>
        </authorList>
    </citation>
    <scope>NUCLEOTIDE SEQUENCE</scope>
    <source>
        <strain evidence="1">MN1</strain>
    </source>
</reference>
<organism evidence="1 2">
    <name type="scientific">Suillus subaureus</name>
    <dbReference type="NCBI Taxonomy" id="48587"/>
    <lineage>
        <taxon>Eukaryota</taxon>
        <taxon>Fungi</taxon>
        <taxon>Dikarya</taxon>
        <taxon>Basidiomycota</taxon>
        <taxon>Agaricomycotina</taxon>
        <taxon>Agaricomycetes</taxon>
        <taxon>Agaricomycetidae</taxon>
        <taxon>Boletales</taxon>
        <taxon>Suillineae</taxon>
        <taxon>Suillaceae</taxon>
        <taxon>Suillus</taxon>
    </lineage>
</organism>
<dbReference type="GeneID" id="64633714"/>
<dbReference type="OrthoDB" id="2959034at2759"/>
<accession>A0A9P7EGI9</accession>
<dbReference type="Proteomes" id="UP000807769">
    <property type="component" value="Unassembled WGS sequence"/>
</dbReference>
<sequence length="308" mass="33405">MATKTDVVLDYSKSVAIANAPPPYDSISTSTSKFVRDRPSSIFSLLNIKQKISKSFTHAPPSKDPISTSVSSADSVQCQNHATVLSRIRDIVSAPDIIDTPSVTLTVDACAASLSIAEFSDLLQSPNIEGHTALYWAIVNKRQEAFSAFAVFITKFSPVCSSDLRLACVATHNQALFAQLGLGYSDPKDEPLRRSLGCPPGDVRVHEGDGLGENQFIACIRIGMFRKRLHITQDLGVEFVAGGRIWMLRFYMGPDGRWRIGLSLSQPSFPARPDAKLLIEGHTKPGCTTPPQGLVMTYDKAKLLVPGG</sequence>
<keyword evidence="2" id="KW-1185">Reference proteome</keyword>
<proteinExistence type="predicted"/>
<dbReference type="RefSeq" id="XP_041195485.1">
    <property type="nucleotide sequence ID" value="XM_041339698.1"/>
</dbReference>